<proteinExistence type="inferred from homology"/>
<evidence type="ECO:0000256" key="1">
    <source>
        <dbReference type="ARBA" id="ARBA00010838"/>
    </source>
</evidence>
<dbReference type="AlphaFoldDB" id="A0A921ZPW5"/>
<organism evidence="7 8">
    <name type="scientific">Manduca sexta</name>
    <name type="common">Tobacco hawkmoth</name>
    <name type="synonym">Tobacco hornworm</name>
    <dbReference type="NCBI Taxonomy" id="7130"/>
    <lineage>
        <taxon>Eukaryota</taxon>
        <taxon>Metazoa</taxon>
        <taxon>Ecdysozoa</taxon>
        <taxon>Arthropoda</taxon>
        <taxon>Hexapoda</taxon>
        <taxon>Insecta</taxon>
        <taxon>Pterygota</taxon>
        <taxon>Neoptera</taxon>
        <taxon>Endopterygota</taxon>
        <taxon>Lepidoptera</taxon>
        <taxon>Glossata</taxon>
        <taxon>Ditrysia</taxon>
        <taxon>Bombycoidea</taxon>
        <taxon>Sphingidae</taxon>
        <taxon>Sphinginae</taxon>
        <taxon>Sphingini</taxon>
        <taxon>Manduca</taxon>
    </lineage>
</organism>
<gene>
    <name evidence="7" type="ORF">O3G_MSEX013002</name>
</gene>
<evidence type="ECO:0000256" key="6">
    <source>
        <dbReference type="RuleBase" id="RU003690"/>
    </source>
</evidence>
<evidence type="ECO:0000256" key="5">
    <source>
        <dbReference type="ARBA" id="ARBA00023295"/>
    </source>
</evidence>
<evidence type="ECO:0008006" key="9">
    <source>
        <dbReference type="Google" id="ProtNLM"/>
    </source>
</evidence>
<dbReference type="PANTHER" id="PTHR10353:SF36">
    <property type="entry name" value="LP05116P"/>
    <property type="match status" value="1"/>
</dbReference>
<dbReference type="PANTHER" id="PTHR10353">
    <property type="entry name" value="GLYCOSYL HYDROLASE"/>
    <property type="match status" value="1"/>
</dbReference>
<evidence type="ECO:0000256" key="2">
    <source>
        <dbReference type="ARBA" id="ARBA00011738"/>
    </source>
</evidence>
<dbReference type="FunFam" id="3.20.20.80:FF:000013">
    <property type="entry name" value="lactase-phlorizin hydrolase"/>
    <property type="match status" value="1"/>
</dbReference>
<dbReference type="GO" id="GO:0005975">
    <property type="term" value="P:carbohydrate metabolic process"/>
    <property type="evidence" value="ECO:0007669"/>
    <property type="project" value="InterPro"/>
</dbReference>
<reference evidence="7" key="2">
    <citation type="submission" date="2020-12" db="EMBL/GenBank/DDBJ databases">
        <authorList>
            <person name="Kanost M."/>
        </authorList>
    </citation>
    <scope>NUCLEOTIDE SEQUENCE</scope>
</reference>
<keyword evidence="4" id="KW-0325">Glycoprotein</keyword>
<evidence type="ECO:0000256" key="4">
    <source>
        <dbReference type="ARBA" id="ARBA00023180"/>
    </source>
</evidence>
<comment type="subunit">
    <text evidence="2">Homodimer.</text>
</comment>
<evidence type="ECO:0000313" key="7">
    <source>
        <dbReference type="EMBL" id="KAG6462015.1"/>
    </source>
</evidence>
<evidence type="ECO:0000313" key="8">
    <source>
        <dbReference type="Proteomes" id="UP000791440"/>
    </source>
</evidence>
<sequence>MYRCWSETNMPATYCVNIVLLACYGGLVESKVVDARQSPRKFPDGFLFGAATAAYQIEGAWNKDGKSESIWDKTCHMVPSPIADGSSGDIANDSYHLYKRDVEMMRELGLDFYRFSIAWTRIFPTAYADKINEAGVAYYNNLIDELLKYNIQPMITIYHWDLPQNIQDLGGWTNPNIIDWYTDYARVLFELFGDRVKYWITVNEPREICRQGYGKGSLAPLYTMSGFGDYICGKNLLLAHAKAYHIYDKEYRPKQNGTIFISISAARYEPNSDSEEDIKAAEDANMFDWGMYAHPIFFESGDYPQIVKDRIAQKSAEQGYPRSRLPEFTPEEIDYLRGTSDLFGLNHYSTHLTYRNESVIGYYKVPSYDDDLSIISYASPDWLTGSHPRIKTTPWGFYNLLRKISESYNNVPIFITENGYATYEGLEDDDRVYHFKEYLGAVLDAINDGSDIRGYTPWSLMDNFEWLQGYTQRFGLYEVDYSSPERTRTPRKSAFLYKEILRTKSLDKDYEPKLTSMTIDEGH</sequence>
<dbReference type="Proteomes" id="UP000791440">
    <property type="component" value="Unassembled WGS sequence"/>
</dbReference>
<accession>A0A921ZPW5</accession>
<dbReference type="Pfam" id="PF00232">
    <property type="entry name" value="Glyco_hydro_1"/>
    <property type="match status" value="1"/>
</dbReference>
<name>A0A921ZPW5_MANSE</name>
<dbReference type="EMBL" id="JH668800">
    <property type="protein sequence ID" value="KAG6462015.1"/>
    <property type="molecule type" value="Genomic_DNA"/>
</dbReference>
<dbReference type="PROSITE" id="PS00653">
    <property type="entry name" value="GLYCOSYL_HYDROL_F1_2"/>
    <property type="match status" value="1"/>
</dbReference>
<comment type="similarity">
    <text evidence="1 6">Belongs to the glycosyl hydrolase 1 family.</text>
</comment>
<keyword evidence="8" id="KW-1185">Reference proteome</keyword>
<dbReference type="PROSITE" id="PS51257">
    <property type="entry name" value="PROKAR_LIPOPROTEIN"/>
    <property type="match status" value="1"/>
</dbReference>
<dbReference type="InterPro" id="IPR033132">
    <property type="entry name" value="GH_1_N_CS"/>
</dbReference>
<reference evidence="7" key="1">
    <citation type="journal article" date="2016" name="Insect Biochem. Mol. Biol.">
        <title>Multifaceted biological insights from a draft genome sequence of the tobacco hornworm moth, Manduca sexta.</title>
        <authorList>
            <person name="Kanost M.R."/>
            <person name="Arrese E.L."/>
            <person name="Cao X."/>
            <person name="Chen Y.R."/>
            <person name="Chellapilla S."/>
            <person name="Goldsmith M.R."/>
            <person name="Grosse-Wilde E."/>
            <person name="Heckel D.G."/>
            <person name="Herndon N."/>
            <person name="Jiang H."/>
            <person name="Papanicolaou A."/>
            <person name="Qu J."/>
            <person name="Soulages J.L."/>
            <person name="Vogel H."/>
            <person name="Walters J."/>
            <person name="Waterhouse R.M."/>
            <person name="Ahn S.J."/>
            <person name="Almeida F.C."/>
            <person name="An C."/>
            <person name="Aqrawi P."/>
            <person name="Bretschneider A."/>
            <person name="Bryant W.B."/>
            <person name="Bucks S."/>
            <person name="Chao H."/>
            <person name="Chevignon G."/>
            <person name="Christen J.M."/>
            <person name="Clarke D.F."/>
            <person name="Dittmer N.T."/>
            <person name="Ferguson L.C.F."/>
            <person name="Garavelou S."/>
            <person name="Gordon K.H.J."/>
            <person name="Gunaratna R.T."/>
            <person name="Han Y."/>
            <person name="Hauser F."/>
            <person name="He Y."/>
            <person name="Heidel-Fischer H."/>
            <person name="Hirsh A."/>
            <person name="Hu Y."/>
            <person name="Jiang H."/>
            <person name="Kalra D."/>
            <person name="Klinner C."/>
            <person name="Konig C."/>
            <person name="Kovar C."/>
            <person name="Kroll A.R."/>
            <person name="Kuwar S.S."/>
            <person name="Lee S.L."/>
            <person name="Lehman R."/>
            <person name="Li K."/>
            <person name="Li Z."/>
            <person name="Liang H."/>
            <person name="Lovelace S."/>
            <person name="Lu Z."/>
            <person name="Mansfield J.H."/>
            <person name="McCulloch K.J."/>
            <person name="Mathew T."/>
            <person name="Morton B."/>
            <person name="Muzny D.M."/>
            <person name="Neunemann D."/>
            <person name="Ongeri F."/>
            <person name="Pauchet Y."/>
            <person name="Pu L.L."/>
            <person name="Pyrousis I."/>
            <person name="Rao X.J."/>
            <person name="Redding A."/>
            <person name="Roesel C."/>
            <person name="Sanchez-Gracia A."/>
            <person name="Schaack S."/>
            <person name="Shukla A."/>
            <person name="Tetreau G."/>
            <person name="Wang Y."/>
            <person name="Xiong G.H."/>
            <person name="Traut W."/>
            <person name="Walsh T.K."/>
            <person name="Worley K.C."/>
            <person name="Wu D."/>
            <person name="Wu W."/>
            <person name="Wu Y.Q."/>
            <person name="Zhang X."/>
            <person name="Zou Z."/>
            <person name="Zucker H."/>
            <person name="Briscoe A.D."/>
            <person name="Burmester T."/>
            <person name="Clem R.J."/>
            <person name="Feyereisen R."/>
            <person name="Grimmelikhuijzen C.J.P."/>
            <person name="Hamodrakas S.J."/>
            <person name="Hansson B.S."/>
            <person name="Huguet E."/>
            <person name="Jermiin L.S."/>
            <person name="Lan Q."/>
            <person name="Lehman H.K."/>
            <person name="Lorenzen M."/>
            <person name="Merzendorfer H."/>
            <person name="Michalopoulos I."/>
            <person name="Morton D.B."/>
            <person name="Muthukrishnan S."/>
            <person name="Oakeshott J.G."/>
            <person name="Palmer W."/>
            <person name="Park Y."/>
            <person name="Passarelli A.L."/>
            <person name="Rozas J."/>
            <person name="Schwartz L.M."/>
            <person name="Smith W."/>
            <person name="Southgate A."/>
            <person name="Vilcinskas A."/>
            <person name="Vogt R."/>
            <person name="Wang P."/>
            <person name="Werren J."/>
            <person name="Yu X.Q."/>
            <person name="Zhou J.J."/>
            <person name="Brown S.J."/>
            <person name="Scherer S.E."/>
            <person name="Richards S."/>
            <person name="Blissard G.W."/>
        </authorList>
    </citation>
    <scope>NUCLEOTIDE SEQUENCE</scope>
</reference>
<keyword evidence="3" id="KW-0378">Hydrolase</keyword>
<comment type="caution">
    <text evidence="7">The sequence shown here is derived from an EMBL/GenBank/DDBJ whole genome shotgun (WGS) entry which is preliminary data.</text>
</comment>
<dbReference type="InterPro" id="IPR001360">
    <property type="entry name" value="Glyco_hydro_1"/>
</dbReference>
<keyword evidence="5" id="KW-0326">Glycosidase</keyword>
<dbReference type="GO" id="GO:0008422">
    <property type="term" value="F:beta-glucosidase activity"/>
    <property type="evidence" value="ECO:0007669"/>
    <property type="project" value="TreeGrafter"/>
</dbReference>
<evidence type="ECO:0000256" key="3">
    <source>
        <dbReference type="ARBA" id="ARBA00022801"/>
    </source>
</evidence>
<protein>
    <recommendedName>
        <fullName evidence="9">Myrosinase 1</fullName>
    </recommendedName>
</protein>